<evidence type="ECO:0000313" key="2">
    <source>
        <dbReference type="Proteomes" id="UP000465112"/>
    </source>
</evidence>
<proteinExistence type="predicted"/>
<reference evidence="1 2" key="1">
    <citation type="submission" date="2019-06" db="EMBL/GenBank/DDBJ databases">
        <title>A chromosome-scale genome assembly of the European perch, Perca fluviatilis.</title>
        <authorList>
            <person name="Roques C."/>
            <person name="Zahm M."/>
            <person name="Cabau C."/>
            <person name="Klopp C."/>
            <person name="Bouchez O."/>
            <person name="Donnadieu C."/>
            <person name="Kuhl H."/>
            <person name="Gislard M."/>
            <person name="Guendouz S."/>
            <person name="Journot L."/>
            <person name="Haffray P."/>
            <person name="Bestin A."/>
            <person name="Morvezen R."/>
            <person name="Feron R."/>
            <person name="Wen M."/>
            <person name="Jouanno E."/>
            <person name="Herpin A."/>
            <person name="Schartl M."/>
            <person name="Postlethwait J."/>
            <person name="Schaerlinger B."/>
            <person name="Chardard D."/>
            <person name="Lecocq T."/>
            <person name="Poncet C."/>
            <person name="Jaffrelo L."/>
            <person name="Lampietro C."/>
            <person name="Guiguen Y."/>
        </authorList>
    </citation>
    <scope>NUCLEOTIDE SEQUENCE [LARGE SCALE GENOMIC DNA]</scope>
    <source>
        <tissue evidence="1">Blood</tissue>
    </source>
</reference>
<keyword evidence="2" id="KW-1185">Reference proteome</keyword>
<accession>A0A6A5FQB8</accession>
<protein>
    <submittedName>
        <fullName evidence="1">Uncharacterized protein</fullName>
    </submittedName>
</protein>
<sequence>MNATFHAIQVWFPSLIISHTLKCGEKLHIQSNTTTTSSTVSERQSAEVVKTSRCDHCNHAEGSICDWMPPERRSGSSYGHGAQTTCSVKV</sequence>
<evidence type="ECO:0000313" key="1">
    <source>
        <dbReference type="EMBL" id="KAF1395265.1"/>
    </source>
</evidence>
<organism evidence="1 2">
    <name type="scientific">Perca fluviatilis</name>
    <name type="common">European perch</name>
    <dbReference type="NCBI Taxonomy" id="8168"/>
    <lineage>
        <taxon>Eukaryota</taxon>
        <taxon>Metazoa</taxon>
        <taxon>Chordata</taxon>
        <taxon>Craniata</taxon>
        <taxon>Vertebrata</taxon>
        <taxon>Euteleostomi</taxon>
        <taxon>Actinopterygii</taxon>
        <taxon>Neopterygii</taxon>
        <taxon>Teleostei</taxon>
        <taxon>Neoteleostei</taxon>
        <taxon>Acanthomorphata</taxon>
        <taxon>Eupercaria</taxon>
        <taxon>Perciformes</taxon>
        <taxon>Percoidei</taxon>
        <taxon>Percidae</taxon>
        <taxon>Percinae</taxon>
        <taxon>Perca</taxon>
    </lineage>
</organism>
<dbReference type="AlphaFoldDB" id="A0A6A5FQB8"/>
<comment type="caution">
    <text evidence="1">The sequence shown here is derived from an EMBL/GenBank/DDBJ whole genome shotgun (WGS) entry which is preliminary data.</text>
</comment>
<gene>
    <name evidence="1" type="ORF">PFLUV_G00009740</name>
</gene>
<dbReference type="EMBL" id="VHII01000001">
    <property type="protein sequence ID" value="KAF1395265.1"/>
    <property type="molecule type" value="Genomic_DNA"/>
</dbReference>
<name>A0A6A5FQB8_PERFL</name>
<dbReference type="Proteomes" id="UP000465112">
    <property type="component" value="Chromosome 1"/>
</dbReference>